<evidence type="ECO:0000313" key="25">
    <source>
        <dbReference type="EMBL" id="TFK57556.1"/>
    </source>
</evidence>
<dbReference type="InterPro" id="IPR002509">
    <property type="entry name" value="NODB_dom"/>
</dbReference>
<dbReference type="AlphaFoldDB" id="A0A5C3NM63"/>
<keyword evidence="7" id="KW-0964">Secreted</keyword>
<feature type="chain" id="PRO_5022965778" description="chitin deacetylase" evidence="23">
    <location>
        <begin position="21"/>
        <end position="489"/>
    </location>
</feature>
<evidence type="ECO:0000313" key="26">
    <source>
        <dbReference type="Proteomes" id="UP000305948"/>
    </source>
</evidence>
<evidence type="ECO:0000256" key="23">
    <source>
        <dbReference type="SAM" id="SignalP"/>
    </source>
</evidence>
<dbReference type="GO" id="GO:0071555">
    <property type="term" value="P:cell wall organization"/>
    <property type="evidence" value="ECO:0007669"/>
    <property type="project" value="UniProtKB-KW"/>
</dbReference>
<evidence type="ECO:0000256" key="6">
    <source>
        <dbReference type="ARBA" id="ARBA00022512"/>
    </source>
</evidence>
<dbReference type="GO" id="GO:0006032">
    <property type="term" value="P:chitin catabolic process"/>
    <property type="evidence" value="ECO:0007669"/>
    <property type="project" value="UniProtKB-KW"/>
</dbReference>
<name>A0A5C3NM63_9AGAM</name>
<evidence type="ECO:0000256" key="14">
    <source>
        <dbReference type="ARBA" id="ARBA00023180"/>
    </source>
</evidence>
<dbReference type="STRING" id="5364.A0A5C3NM63"/>
<protein>
    <recommendedName>
        <fullName evidence="20">chitin deacetylase</fullName>
        <ecNumber evidence="20">3.5.1.41</ecNumber>
    </recommendedName>
</protein>
<keyword evidence="17" id="KW-0449">Lipoprotein</keyword>
<keyword evidence="11 25" id="KW-0378">Hydrolase</keyword>
<evidence type="ECO:0000256" key="4">
    <source>
        <dbReference type="ARBA" id="ARBA00010973"/>
    </source>
</evidence>
<evidence type="ECO:0000256" key="7">
    <source>
        <dbReference type="ARBA" id="ARBA00022525"/>
    </source>
</evidence>
<feature type="signal peptide" evidence="23">
    <location>
        <begin position="1"/>
        <end position="20"/>
    </location>
</feature>
<keyword evidence="12" id="KW-0146">Chitin degradation</keyword>
<dbReference type="OrthoDB" id="407355at2759"/>
<evidence type="ECO:0000256" key="22">
    <source>
        <dbReference type="SAM" id="MobiDB-lite"/>
    </source>
</evidence>
<evidence type="ECO:0000256" key="1">
    <source>
        <dbReference type="ARBA" id="ARBA00001941"/>
    </source>
</evidence>
<dbReference type="PROSITE" id="PS51677">
    <property type="entry name" value="NODB"/>
    <property type="match status" value="1"/>
</dbReference>
<dbReference type="FunFam" id="3.20.20.370:FF:000004">
    <property type="entry name" value="Related to Chitin deacetylase"/>
    <property type="match status" value="1"/>
</dbReference>
<comment type="cofactor">
    <cofactor evidence="1">
        <name>Co(2+)</name>
        <dbReference type="ChEBI" id="CHEBI:48828"/>
    </cofactor>
</comment>
<evidence type="ECO:0000256" key="2">
    <source>
        <dbReference type="ARBA" id="ARBA00004191"/>
    </source>
</evidence>
<feature type="domain" description="NodB homology" evidence="24">
    <location>
        <begin position="206"/>
        <end position="400"/>
    </location>
</feature>
<evidence type="ECO:0000256" key="12">
    <source>
        <dbReference type="ARBA" id="ARBA00023024"/>
    </source>
</evidence>
<evidence type="ECO:0000256" key="15">
    <source>
        <dbReference type="ARBA" id="ARBA00023277"/>
    </source>
</evidence>
<keyword evidence="26" id="KW-1185">Reference proteome</keyword>
<organism evidence="25 26">
    <name type="scientific">Heliocybe sulcata</name>
    <dbReference type="NCBI Taxonomy" id="5364"/>
    <lineage>
        <taxon>Eukaryota</taxon>
        <taxon>Fungi</taxon>
        <taxon>Dikarya</taxon>
        <taxon>Basidiomycota</taxon>
        <taxon>Agaricomycotina</taxon>
        <taxon>Agaricomycetes</taxon>
        <taxon>Gloeophyllales</taxon>
        <taxon>Gloeophyllaceae</taxon>
        <taxon>Heliocybe</taxon>
    </lineage>
</organism>
<evidence type="ECO:0000256" key="3">
    <source>
        <dbReference type="ARBA" id="ARBA00004609"/>
    </source>
</evidence>
<evidence type="ECO:0000256" key="13">
    <source>
        <dbReference type="ARBA" id="ARBA00023136"/>
    </source>
</evidence>
<keyword evidence="5" id="KW-1003">Cell membrane</keyword>
<keyword evidence="6" id="KW-0134">Cell wall</keyword>
<keyword evidence="8" id="KW-0336">GPI-anchor</keyword>
<dbReference type="GO" id="GO:0005886">
    <property type="term" value="C:plasma membrane"/>
    <property type="evidence" value="ECO:0007669"/>
    <property type="project" value="UniProtKB-SubCell"/>
</dbReference>
<evidence type="ECO:0000256" key="8">
    <source>
        <dbReference type="ARBA" id="ARBA00022622"/>
    </source>
</evidence>
<dbReference type="Pfam" id="PF01522">
    <property type="entry name" value="Polysacc_deac_1"/>
    <property type="match status" value="1"/>
</dbReference>
<keyword evidence="19" id="KW-0624">Polysaccharide degradation</keyword>
<feature type="compositionally biased region" description="Low complexity" evidence="22">
    <location>
        <begin position="427"/>
        <end position="449"/>
    </location>
</feature>
<accession>A0A5C3NM63</accession>
<comment type="similarity">
    <text evidence="4">Belongs to the polysaccharide deacetylase family.</text>
</comment>
<feature type="region of interest" description="Disordered" evidence="22">
    <location>
        <begin position="416"/>
        <end position="449"/>
    </location>
</feature>
<dbReference type="GO" id="GO:0046872">
    <property type="term" value="F:metal ion binding"/>
    <property type="evidence" value="ECO:0007669"/>
    <property type="project" value="UniProtKB-KW"/>
</dbReference>
<reference evidence="25 26" key="1">
    <citation type="journal article" date="2019" name="Nat. Ecol. Evol.">
        <title>Megaphylogeny resolves global patterns of mushroom evolution.</title>
        <authorList>
            <person name="Varga T."/>
            <person name="Krizsan K."/>
            <person name="Foldi C."/>
            <person name="Dima B."/>
            <person name="Sanchez-Garcia M."/>
            <person name="Sanchez-Ramirez S."/>
            <person name="Szollosi G.J."/>
            <person name="Szarkandi J.G."/>
            <person name="Papp V."/>
            <person name="Albert L."/>
            <person name="Andreopoulos W."/>
            <person name="Angelini C."/>
            <person name="Antonin V."/>
            <person name="Barry K.W."/>
            <person name="Bougher N.L."/>
            <person name="Buchanan P."/>
            <person name="Buyck B."/>
            <person name="Bense V."/>
            <person name="Catcheside P."/>
            <person name="Chovatia M."/>
            <person name="Cooper J."/>
            <person name="Damon W."/>
            <person name="Desjardin D."/>
            <person name="Finy P."/>
            <person name="Geml J."/>
            <person name="Haridas S."/>
            <person name="Hughes K."/>
            <person name="Justo A."/>
            <person name="Karasinski D."/>
            <person name="Kautmanova I."/>
            <person name="Kiss B."/>
            <person name="Kocsube S."/>
            <person name="Kotiranta H."/>
            <person name="LaButti K.M."/>
            <person name="Lechner B.E."/>
            <person name="Liimatainen K."/>
            <person name="Lipzen A."/>
            <person name="Lukacs Z."/>
            <person name="Mihaltcheva S."/>
            <person name="Morgado L.N."/>
            <person name="Niskanen T."/>
            <person name="Noordeloos M.E."/>
            <person name="Ohm R.A."/>
            <person name="Ortiz-Santana B."/>
            <person name="Ovrebo C."/>
            <person name="Racz N."/>
            <person name="Riley R."/>
            <person name="Savchenko A."/>
            <person name="Shiryaev A."/>
            <person name="Soop K."/>
            <person name="Spirin V."/>
            <person name="Szebenyi C."/>
            <person name="Tomsovsky M."/>
            <person name="Tulloss R.E."/>
            <person name="Uehling J."/>
            <person name="Grigoriev I.V."/>
            <person name="Vagvolgyi C."/>
            <person name="Papp T."/>
            <person name="Martin F.M."/>
            <person name="Miettinen O."/>
            <person name="Hibbett D.S."/>
            <person name="Nagy L.G."/>
        </authorList>
    </citation>
    <scope>NUCLEOTIDE SEQUENCE [LARGE SCALE GENOMIC DNA]</scope>
    <source>
        <strain evidence="25 26">OMC1185</strain>
    </source>
</reference>
<evidence type="ECO:0000256" key="18">
    <source>
        <dbReference type="ARBA" id="ARBA00023316"/>
    </source>
</evidence>
<evidence type="ECO:0000256" key="16">
    <source>
        <dbReference type="ARBA" id="ARBA00023285"/>
    </source>
</evidence>
<dbReference type="InterPro" id="IPR011330">
    <property type="entry name" value="Glyco_hydro/deAcase_b/a-brl"/>
</dbReference>
<dbReference type="EC" id="3.5.1.41" evidence="20"/>
<evidence type="ECO:0000256" key="5">
    <source>
        <dbReference type="ARBA" id="ARBA00022475"/>
    </source>
</evidence>
<sequence length="489" mass="50308">MRLSTSTLVSAVVLPALVSAHDIHHARFQPRQAAPASSAASAATPSTVAASGVTSAGAPSTVASAASSISEPPTASFSLLSSNANAVPLSSINANAPSQATVALDTTYQAGATPTVVSSAPGLPNPSSLVISSYPPLDKTPPTDSPEVQQWIQEVANSGVSIPNFSSTVAGGCPANAAAVADTSRCWWTCGGCTRDTDIVSCPDKNTWGLTYDDGPSPYTPTLLSYLDEQSLKSTFFVVGSRALSYPATLQAEYMGGHQIAVHTWSHPELTTLSNEEIIAELGWTKKIIKDVTGVTPNMMRPPYGDIDDRVRAICTAMGLTPVMWTRISPMATFDTGDFDIHSGATSVTQVLANWENILGNASVMDTGFIVLEHDLFQQSVDVATGYILPDALAHKYTIEPVVNCVNKPMSDAYIETNDNSTNPPIASGGAATLSSGAPGSAEATAKAGGSGNSSSSASALVSSPKSLGLFALTTVIVSLVGGSVATLL</sequence>
<comment type="subcellular location">
    <subcellularLocation>
        <location evidence="3">Cell membrane</location>
        <topology evidence="3">Lipid-anchor</topology>
        <topology evidence="3">GPI-anchor</topology>
    </subcellularLocation>
    <subcellularLocation>
        <location evidence="2">Secreted</location>
        <location evidence="2">Cell wall</location>
    </subcellularLocation>
</comment>
<dbReference type="EMBL" id="ML213503">
    <property type="protein sequence ID" value="TFK57556.1"/>
    <property type="molecule type" value="Genomic_DNA"/>
</dbReference>
<evidence type="ECO:0000256" key="19">
    <source>
        <dbReference type="ARBA" id="ARBA00023326"/>
    </source>
</evidence>
<keyword evidence="9" id="KW-0479">Metal-binding</keyword>
<dbReference type="GO" id="GO:0098552">
    <property type="term" value="C:side of membrane"/>
    <property type="evidence" value="ECO:0007669"/>
    <property type="project" value="UniProtKB-KW"/>
</dbReference>
<evidence type="ECO:0000256" key="11">
    <source>
        <dbReference type="ARBA" id="ARBA00022801"/>
    </source>
</evidence>
<evidence type="ECO:0000256" key="9">
    <source>
        <dbReference type="ARBA" id="ARBA00022723"/>
    </source>
</evidence>
<keyword evidence="14" id="KW-0325">Glycoprotein</keyword>
<evidence type="ECO:0000256" key="21">
    <source>
        <dbReference type="ARBA" id="ARBA00048494"/>
    </source>
</evidence>
<gene>
    <name evidence="25" type="ORF">OE88DRAFT_1651347</name>
</gene>
<keyword evidence="16" id="KW-0170">Cobalt</keyword>
<proteinExistence type="inferred from homology"/>
<evidence type="ECO:0000256" key="10">
    <source>
        <dbReference type="ARBA" id="ARBA00022729"/>
    </source>
</evidence>
<comment type="catalytic activity">
    <reaction evidence="21">
        <text>[(1-&gt;4)-N-acetyl-beta-D-glucosaminyl](n) + n H2O = chitosan + n acetate</text>
        <dbReference type="Rhea" id="RHEA:10464"/>
        <dbReference type="Rhea" id="RHEA-COMP:9593"/>
        <dbReference type="Rhea" id="RHEA-COMP:9597"/>
        <dbReference type="ChEBI" id="CHEBI:15377"/>
        <dbReference type="ChEBI" id="CHEBI:17029"/>
        <dbReference type="ChEBI" id="CHEBI:30089"/>
        <dbReference type="ChEBI" id="CHEBI:57704"/>
        <dbReference type="EC" id="3.5.1.41"/>
    </reaction>
    <physiologicalReaction direction="left-to-right" evidence="21">
        <dbReference type="Rhea" id="RHEA:10465"/>
    </physiologicalReaction>
</comment>
<keyword evidence="10 23" id="KW-0732">Signal</keyword>
<keyword evidence="15" id="KW-0119">Carbohydrate metabolism</keyword>
<evidence type="ECO:0000259" key="24">
    <source>
        <dbReference type="PROSITE" id="PS51677"/>
    </source>
</evidence>
<keyword evidence="18" id="KW-0961">Cell wall biogenesis/degradation</keyword>
<dbReference type="PANTHER" id="PTHR10587">
    <property type="entry name" value="GLYCOSYL TRANSFERASE-RELATED"/>
    <property type="match status" value="1"/>
</dbReference>
<dbReference type="PANTHER" id="PTHR10587:SF133">
    <property type="entry name" value="CHITIN DEACETYLASE 1-RELATED"/>
    <property type="match status" value="1"/>
</dbReference>
<keyword evidence="13" id="KW-0472">Membrane</keyword>
<evidence type="ECO:0000256" key="20">
    <source>
        <dbReference type="ARBA" id="ARBA00024056"/>
    </source>
</evidence>
<dbReference type="GO" id="GO:0009272">
    <property type="term" value="P:fungal-type cell wall biogenesis"/>
    <property type="evidence" value="ECO:0007669"/>
    <property type="project" value="UniProtKB-ARBA"/>
</dbReference>
<dbReference type="Proteomes" id="UP000305948">
    <property type="component" value="Unassembled WGS sequence"/>
</dbReference>
<dbReference type="InterPro" id="IPR050248">
    <property type="entry name" value="Polysacc_deacetylase_ArnD"/>
</dbReference>
<dbReference type="GO" id="GO:0004099">
    <property type="term" value="F:chitin deacetylase activity"/>
    <property type="evidence" value="ECO:0007669"/>
    <property type="project" value="UniProtKB-EC"/>
</dbReference>
<dbReference type="SUPFAM" id="SSF88713">
    <property type="entry name" value="Glycoside hydrolase/deacetylase"/>
    <property type="match status" value="1"/>
</dbReference>
<evidence type="ECO:0000256" key="17">
    <source>
        <dbReference type="ARBA" id="ARBA00023288"/>
    </source>
</evidence>
<dbReference type="GO" id="GO:0000272">
    <property type="term" value="P:polysaccharide catabolic process"/>
    <property type="evidence" value="ECO:0007669"/>
    <property type="project" value="UniProtKB-KW"/>
</dbReference>
<dbReference type="Gene3D" id="3.20.20.370">
    <property type="entry name" value="Glycoside hydrolase/deacetylase"/>
    <property type="match status" value="1"/>
</dbReference>